<dbReference type="Proteomes" id="UP000789366">
    <property type="component" value="Unassembled WGS sequence"/>
</dbReference>
<dbReference type="EMBL" id="CAJVPW010050824">
    <property type="protein sequence ID" value="CAG8765437.1"/>
    <property type="molecule type" value="Genomic_DNA"/>
</dbReference>
<organism evidence="1 2">
    <name type="scientific">Cetraspora pellucida</name>
    <dbReference type="NCBI Taxonomy" id="1433469"/>
    <lineage>
        <taxon>Eukaryota</taxon>
        <taxon>Fungi</taxon>
        <taxon>Fungi incertae sedis</taxon>
        <taxon>Mucoromycota</taxon>
        <taxon>Glomeromycotina</taxon>
        <taxon>Glomeromycetes</taxon>
        <taxon>Diversisporales</taxon>
        <taxon>Gigasporaceae</taxon>
        <taxon>Cetraspora</taxon>
    </lineage>
</organism>
<feature type="non-terminal residue" evidence="1">
    <location>
        <position position="1"/>
    </location>
</feature>
<sequence>SDACECSNISNISPERKNLDRDKTKEHNAYVWNLRMSAISNSKQRPIATSALDPL</sequence>
<gene>
    <name evidence="1" type="ORF">SPELUC_LOCUS15417</name>
</gene>
<evidence type="ECO:0000313" key="1">
    <source>
        <dbReference type="EMBL" id="CAG8765437.1"/>
    </source>
</evidence>
<accession>A0ACA9QUZ3</accession>
<evidence type="ECO:0000313" key="2">
    <source>
        <dbReference type="Proteomes" id="UP000789366"/>
    </source>
</evidence>
<protein>
    <submittedName>
        <fullName evidence="1">13745_t:CDS:1</fullName>
    </submittedName>
</protein>
<keyword evidence="2" id="KW-1185">Reference proteome</keyword>
<proteinExistence type="predicted"/>
<name>A0ACA9QUZ3_9GLOM</name>
<reference evidence="1" key="1">
    <citation type="submission" date="2021-06" db="EMBL/GenBank/DDBJ databases">
        <authorList>
            <person name="Kallberg Y."/>
            <person name="Tangrot J."/>
            <person name="Rosling A."/>
        </authorList>
    </citation>
    <scope>NUCLEOTIDE SEQUENCE</scope>
    <source>
        <strain evidence="1">28 12/20/2015</strain>
    </source>
</reference>
<comment type="caution">
    <text evidence="1">The sequence shown here is derived from an EMBL/GenBank/DDBJ whole genome shotgun (WGS) entry which is preliminary data.</text>
</comment>